<dbReference type="GO" id="GO:0005506">
    <property type="term" value="F:iron ion binding"/>
    <property type="evidence" value="ECO:0007669"/>
    <property type="project" value="TreeGrafter"/>
</dbReference>
<dbReference type="InterPro" id="IPR015876">
    <property type="entry name" value="Acyl-CoA_DS"/>
</dbReference>
<comment type="subcellular location">
    <subcellularLocation>
        <location evidence="2">Membrane</location>
        <topology evidence="2">Multi-pass membrane protein</topology>
    </subcellularLocation>
</comment>
<dbReference type="InterPro" id="IPR001522">
    <property type="entry name" value="FADS-1_CS"/>
</dbReference>
<evidence type="ECO:0000256" key="8">
    <source>
        <dbReference type="ARBA" id="ARBA00022989"/>
    </source>
</evidence>
<dbReference type="Proteomes" id="UP000550707">
    <property type="component" value="Unassembled WGS sequence"/>
</dbReference>
<proteinExistence type="inferred from homology"/>
<dbReference type="Pfam" id="PF00487">
    <property type="entry name" value="FA_desaturase"/>
    <property type="match status" value="1"/>
</dbReference>
<dbReference type="GO" id="GO:0005789">
    <property type="term" value="C:endoplasmic reticulum membrane"/>
    <property type="evidence" value="ECO:0007669"/>
    <property type="project" value="TreeGrafter"/>
</dbReference>
<evidence type="ECO:0000256" key="14">
    <source>
        <dbReference type="SAM" id="MobiDB-lite"/>
    </source>
</evidence>
<keyword evidence="4" id="KW-0444">Lipid biosynthesis</keyword>
<evidence type="ECO:0000256" key="9">
    <source>
        <dbReference type="ARBA" id="ARBA00023002"/>
    </source>
</evidence>
<keyword evidence="7" id="KW-0276">Fatty acid metabolism</keyword>
<dbReference type="GO" id="GO:0004768">
    <property type="term" value="F:stearoyl-CoA 9-desaturase activity"/>
    <property type="evidence" value="ECO:0007669"/>
    <property type="project" value="TreeGrafter"/>
</dbReference>
<feature type="transmembrane region" description="Helical" evidence="15">
    <location>
        <begin position="212"/>
        <end position="232"/>
    </location>
</feature>
<dbReference type="AlphaFoldDB" id="A0A7J8K097"/>
<keyword evidence="9" id="KW-0560">Oxidoreductase</keyword>
<organism evidence="17 18">
    <name type="scientific">Molossus molossus</name>
    <name type="common">Pallas' mastiff bat</name>
    <name type="synonym">Vespertilio molossus</name>
    <dbReference type="NCBI Taxonomy" id="27622"/>
    <lineage>
        <taxon>Eukaryota</taxon>
        <taxon>Metazoa</taxon>
        <taxon>Chordata</taxon>
        <taxon>Craniata</taxon>
        <taxon>Vertebrata</taxon>
        <taxon>Euteleostomi</taxon>
        <taxon>Mammalia</taxon>
        <taxon>Eutheria</taxon>
        <taxon>Laurasiatheria</taxon>
        <taxon>Chiroptera</taxon>
        <taxon>Yangochiroptera</taxon>
        <taxon>Molossidae</taxon>
        <taxon>Molossus</taxon>
    </lineage>
</organism>
<dbReference type="FunCoup" id="A0A7J8K097">
    <property type="interactions" value="332"/>
</dbReference>
<feature type="transmembrane region" description="Helical" evidence="15">
    <location>
        <begin position="45"/>
        <end position="67"/>
    </location>
</feature>
<dbReference type="PANTHER" id="PTHR11351:SF100">
    <property type="entry name" value="STEAROYL-COA DESATURASE 5"/>
    <property type="match status" value="1"/>
</dbReference>
<reference evidence="17 18" key="1">
    <citation type="journal article" date="2020" name="Nature">
        <title>Six reference-quality genomes reveal evolution of bat adaptations.</title>
        <authorList>
            <person name="Jebb D."/>
            <person name="Huang Z."/>
            <person name="Pippel M."/>
            <person name="Hughes G.M."/>
            <person name="Lavrichenko K."/>
            <person name="Devanna P."/>
            <person name="Winkler S."/>
            <person name="Jermiin L.S."/>
            <person name="Skirmuntt E.C."/>
            <person name="Katzourakis A."/>
            <person name="Burkitt-Gray L."/>
            <person name="Ray D.A."/>
            <person name="Sullivan K.A.M."/>
            <person name="Roscito J.G."/>
            <person name="Kirilenko B.M."/>
            <person name="Davalos L.M."/>
            <person name="Corthals A.P."/>
            <person name="Power M.L."/>
            <person name="Jones G."/>
            <person name="Ransome R.D."/>
            <person name="Dechmann D.K.N."/>
            <person name="Locatelli A.G."/>
            <person name="Puechmaille S.J."/>
            <person name="Fedrigo O."/>
            <person name="Jarvis E.D."/>
            <person name="Hiller M."/>
            <person name="Vernes S.C."/>
            <person name="Myers E.W."/>
            <person name="Teeling E.C."/>
        </authorList>
    </citation>
    <scope>NUCLEOTIDE SEQUENCE [LARGE SCALE GENOMIC DNA]</scope>
    <source>
        <strain evidence="17">MMolMol1</strain>
        <tissue evidence="17">Muscle</tissue>
    </source>
</reference>
<keyword evidence="6" id="KW-0479">Metal-binding</keyword>
<sequence>MPGRAADPGTVPFCNATEESRAGVEDSEDGGGQKRPGAREQRQNIVWRNVVLMSLLHLAAVYSLVLIPKAKPLTLFWALRTVCSHLAVAPQTCWTSPTSYFCFLLTALGVTAGAHRLWSHRSYKAKLPLRIFLAAANSMAFQNDIFEWSRDHRVHHKYSETDADPHNARRGFFFSHIGWLFVRKHRDVIEKGKTLDVTDLLADPVVRFQRKYYKISVVLMCFVVPTLVPWCLWGESLWNSYFLASVLRYAISLNVTWLVNSAAHMYGNRPYDKHISPRQNPLVTLGAIGEGFHNYHHTFPFDYSASEFGLNFNPTTWFIDIMCWLGLATDRKRATKPMIEARKARTGDGSA</sequence>
<feature type="region of interest" description="Disordered" evidence="14">
    <location>
        <begin position="1"/>
        <end position="39"/>
    </location>
</feature>
<protein>
    <submittedName>
        <fullName evidence="17">Stearoyl-CoA desaturase 5</fullName>
    </submittedName>
</protein>
<evidence type="ECO:0000313" key="17">
    <source>
        <dbReference type="EMBL" id="KAF6502458.1"/>
    </source>
</evidence>
<comment type="cofactor">
    <cofactor evidence="1">
        <name>Fe(2+)</name>
        <dbReference type="ChEBI" id="CHEBI:29033"/>
    </cofactor>
</comment>
<dbReference type="EMBL" id="JACASF010000001">
    <property type="protein sequence ID" value="KAF6502458.1"/>
    <property type="molecule type" value="Genomic_DNA"/>
</dbReference>
<evidence type="ECO:0000256" key="2">
    <source>
        <dbReference type="ARBA" id="ARBA00004141"/>
    </source>
</evidence>
<keyword evidence="10" id="KW-0408">Iron</keyword>
<evidence type="ECO:0000256" key="11">
    <source>
        <dbReference type="ARBA" id="ARBA00023098"/>
    </source>
</evidence>
<feature type="transmembrane region" description="Helical" evidence="15">
    <location>
        <begin position="98"/>
        <end position="118"/>
    </location>
</feature>
<evidence type="ECO:0000256" key="13">
    <source>
        <dbReference type="ARBA" id="ARBA00023160"/>
    </source>
</evidence>
<keyword evidence="18" id="KW-1185">Reference proteome</keyword>
<dbReference type="InParanoid" id="A0A7J8K097"/>
<accession>A0A7J8K097</accession>
<name>A0A7J8K097_MOLMO</name>
<evidence type="ECO:0000256" key="7">
    <source>
        <dbReference type="ARBA" id="ARBA00022832"/>
    </source>
</evidence>
<evidence type="ECO:0000256" key="3">
    <source>
        <dbReference type="ARBA" id="ARBA00009295"/>
    </source>
</evidence>
<dbReference type="GO" id="GO:0006636">
    <property type="term" value="P:unsaturated fatty acid biosynthetic process"/>
    <property type="evidence" value="ECO:0007669"/>
    <property type="project" value="TreeGrafter"/>
</dbReference>
<evidence type="ECO:0000256" key="10">
    <source>
        <dbReference type="ARBA" id="ARBA00023004"/>
    </source>
</evidence>
<evidence type="ECO:0000256" key="6">
    <source>
        <dbReference type="ARBA" id="ARBA00022723"/>
    </source>
</evidence>
<keyword evidence="13" id="KW-0275">Fatty acid biosynthesis</keyword>
<dbReference type="PANTHER" id="PTHR11351">
    <property type="entry name" value="ACYL-COA DESATURASE"/>
    <property type="match status" value="1"/>
</dbReference>
<keyword evidence="8 15" id="KW-1133">Transmembrane helix</keyword>
<dbReference type="PROSITE" id="PS00476">
    <property type="entry name" value="FATTY_ACID_DESATUR_1"/>
    <property type="match status" value="1"/>
</dbReference>
<keyword evidence="5 15" id="KW-0812">Transmembrane</keyword>
<evidence type="ECO:0000313" key="18">
    <source>
        <dbReference type="Proteomes" id="UP000550707"/>
    </source>
</evidence>
<evidence type="ECO:0000256" key="12">
    <source>
        <dbReference type="ARBA" id="ARBA00023136"/>
    </source>
</evidence>
<feature type="transmembrane region" description="Helical" evidence="15">
    <location>
        <begin position="238"/>
        <end position="259"/>
    </location>
</feature>
<comment type="similarity">
    <text evidence="3">Belongs to the fatty acid desaturase type 1 family.</text>
</comment>
<evidence type="ECO:0000259" key="16">
    <source>
        <dbReference type="Pfam" id="PF00487"/>
    </source>
</evidence>
<dbReference type="CDD" id="cd03505">
    <property type="entry name" value="Delta9-FADS-like"/>
    <property type="match status" value="1"/>
</dbReference>
<evidence type="ECO:0000256" key="15">
    <source>
        <dbReference type="SAM" id="Phobius"/>
    </source>
</evidence>
<keyword evidence="12 15" id="KW-0472">Membrane</keyword>
<comment type="caution">
    <text evidence="17">The sequence shown here is derived from an EMBL/GenBank/DDBJ whole genome shotgun (WGS) entry which is preliminary data.</text>
</comment>
<gene>
    <name evidence="17" type="ORF">HJG59_016132</name>
</gene>
<evidence type="ECO:0000256" key="1">
    <source>
        <dbReference type="ARBA" id="ARBA00001954"/>
    </source>
</evidence>
<evidence type="ECO:0000256" key="5">
    <source>
        <dbReference type="ARBA" id="ARBA00022692"/>
    </source>
</evidence>
<feature type="domain" description="Fatty acid desaturase" evidence="16">
    <location>
        <begin position="101"/>
        <end position="300"/>
    </location>
</feature>
<evidence type="ECO:0000256" key="4">
    <source>
        <dbReference type="ARBA" id="ARBA00022516"/>
    </source>
</evidence>
<keyword evidence="11" id="KW-0443">Lipid metabolism</keyword>
<dbReference type="InterPro" id="IPR005804">
    <property type="entry name" value="FA_desaturase_dom"/>
</dbReference>